<evidence type="ECO:0000256" key="10">
    <source>
        <dbReference type="ARBA" id="ARBA00023224"/>
    </source>
</evidence>
<keyword evidence="14" id="KW-1185">Reference proteome</keyword>
<dbReference type="AlphaFoldDB" id="A0A8S3PWR7"/>
<evidence type="ECO:0000256" key="7">
    <source>
        <dbReference type="ARBA" id="ARBA00023157"/>
    </source>
</evidence>
<organism evidence="13 14">
    <name type="scientific">Mytilus edulis</name>
    <name type="common">Blue mussel</name>
    <dbReference type="NCBI Taxonomy" id="6550"/>
    <lineage>
        <taxon>Eukaryota</taxon>
        <taxon>Metazoa</taxon>
        <taxon>Spiralia</taxon>
        <taxon>Lophotrochozoa</taxon>
        <taxon>Mollusca</taxon>
        <taxon>Bivalvia</taxon>
        <taxon>Autobranchia</taxon>
        <taxon>Pteriomorphia</taxon>
        <taxon>Mytilida</taxon>
        <taxon>Mytiloidea</taxon>
        <taxon>Mytilidae</taxon>
        <taxon>Mytilinae</taxon>
        <taxon>Mytilus</taxon>
    </lineage>
</organism>
<evidence type="ECO:0000256" key="9">
    <source>
        <dbReference type="ARBA" id="ARBA00023180"/>
    </source>
</evidence>
<keyword evidence="7" id="KW-1015">Disulfide bond</keyword>
<protein>
    <submittedName>
        <fullName evidence="13">ASTA-R</fullName>
    </submittedName>
</protein>
<gene>
    <name evidence="13" type="ORF">MEDL_3443</name>
</gene>
<dbReference type="EMBL" id="CAJPWZ010000193">
    <property type="protein sequence ID" value="CAG2188040.1"/>
    <property type="molecule type" value="Genomic_DNA"/>
</dbReference>
<evidence type="ECO:0000313" key="14">
    <source>
        <dbReference type="Proteomes" id="UP000683360"/>
    </source>
</evidence>
<evidence type="ECO:0000256" key="5">
    <source>
        <dbReference type="ARBA" id="ARBA00023040"/>
    </source>
</evidence>
<feature type="transmembrane region" description="Helical" evidence="11">
    <location>
        <begin position="59"/>
        <end position="83"/>
    </location>
</feature>
<reference evidence="13" key="1">
    <citation type="submission" date="2021-03" db="EMBL/GenBank/DDBJ databases">
        <authorList>
            <person name="Bekaert M."/>
        </authorList>
    </citation>
    <scope>NUCLEOTIDE SEQUENCE</scope>
</reference>
<dbReference type="InterPro" id="IPR017452">
    <property type="entry name" value="GPCR_Rhodpsn_7TM"/>
</dbReference>
<dbReference type="Pfam" id="PF00001">
    <property type="entry name" value="7tm_1"/>
    <property type="match status" value="1"/>
</dbReference>
<dbReference type="Proteomes" id="UP000683360">
    <property type="component" value="Unassembled WGS sequence"/>
</dbReference>
<keyword evidence="5" id="KW-0297">G-protein coupled receptor</keyword>
<evidence type="ECO:0000256" key="2">
    <source>
        <dbReference type="ARBA" id="ARBA00022475"/>
    </source>
</evidence>
<dbReference type="PROSITE" id="PS50262">
    <property type="entry name" value="G_PROTEIN_RECEP_F1_2"/>
    <property type="match status" value="1"/>
</dbReference>
<keyword evidence="8" id="KW-0675">Receptor</keyword>
<evidence type="ECO:0000313" key="13">
    <source>
        <dbReference type="EMBL" id="CAG2188040.1"/>
    </source>
</evidence>
<dbReference type="PANTHER" id="PTHR45695">
    <property type="entry name" value="LEUCOKININ RECEPTOR-RELATED"/>
    <property type="match status" value="1"/>
</dbReference>
<evidence type="ECO:0000256" key="6">
    <source>
        <dbReference type="ARBA" id="ARBA00023136"/>
    </source>
</evidence>
<sequence length="179" mass="20027">MVEKCSRLVSKVEGAFNQTIRPIKHDQPHSVIYHISASEIAEELALIETQVDIQCILELILLIIYGLTIQVGCLGNLFVIIAVCSQRQKENTTGIFIVNLAVIEFLYIMVYVPFIVTTYFKGSRVFGDIVCKLSNYLLYVSATISVNTLVLMSVDCYLAIVHPVTSKNSEPDGMLTWSF</sequence>
<dbReference type="GO" id="GO:0004930">
    <property type="term" value="F:G protein-coupled receptor activity"/>
    <property type="evidence" value="ECO:0007669"/>
    <property type="project" value="UniProtKB-KW"/>
</dbReference>
<dbReference type="OrthoDB" id="2132067at2759"/>
<evidence type="ECO:0000259" key="12">
    <source>
        <dbReference type="PROSITE" id="PS50262"/>
    </source>
</evidence>
<feature type="domain" description="G-protein coupled receptors family 1 profile" evidence="12">
    <location>
        <begin position="75"/>
        <end position="179"/>
    </location>
</feature>
<keyword evidence="4 11" id="KW-1133">Transmembrane helix</keyword>
<feature type="transmembrane region" description="Helical" evidence="11">
    <location>
        <begin position="136"/>
        <end position="160"/>
    </location>
</feature>
<comment type="caution">
    <text evidence="13">The sequence shown here is derived from an EMBL/GenBank/DDBJ whole genome shotgun (WGS) entry which is preliminary data.</text>
</comment>
<accession>A0A8S3PWR7</accession>
<keyword evidence="2" id="KW-1003">Cell membrane</keyword>
<evidence type="ECO:0000256" key="11">
    <source>
        <dbReference type="SAM" id="Phobius"/>
    </source>
</evidence>
<evidence type="ECO:0000256" key="1">
    <source>
        <dbReference type="ARBA" id="ARBA00004651"/>
    </source>
</evidence>
<dbReference type="GO" id="GO:0005886">
    <property type="term" value="C:plasma membrane"/>
    <property type="evidence" value="ECO:0007669"/>
    <property type="project" value="UniProtKB-SubCell"/>
</dbReference>
<keyword evidence="3 11" id="KW-0812">Transmembrane</keyword>
<keyword evidence="6 11" id="KW-0472">Membrane</keyword>
<dbReference type="InterPro" id="IPR000276">
    <property type="entry name" value="GPCR_Rhodpsn"/>
</dbReference>
<comment type="subcellular location">
    <subcellularLocation>
        <location evidence="1">Cell membrane</location>
        <topology evidence="1">Multi-pass membrane protein</topology>
    </subcellularLocation>
</comment>
<dbReference type="PANTHER" id="PTHR45695:SF23">
    <property type="entry name" value="GALANIN-LIKE G-PROTEIN COUPLED RECEPTOR NPR-9"/>
    <property type="match status" value="1"/>
</dbReference>
<evidence type="ECO:0000256" key="8">
    <source>
        <dbReference type="ARBA" id="ARBA00023170"/>
    </source>
</evidence>
<evidence type="ECO:0000256" key="3">
    <source>
        <dbReference type="ARBA" id="ARBA00022692"/>
    </source>
</evidence>
<keyword evidence="10" id="KW-0807">Transducer</keyword>
<dbReference type="PRINTS" id="PR00237">
    <property type="entry name" value="GPCRRHODOPSN"/>
</dbReference>
<feature type="transmembrane region" description="Helical" evidence="11">
    <location>
        <begin position="95"/>
        <end position="116"/>
    </location>
</feature>
<dbReference type="SUPFAM" id="SSF81321">
    <property type="entry name" value="Family A G protein-coupled receptor-like"/>
    <property type="match status" value="1"/>
</dbReference>
<proteinExistence type="predicted"/>
<name>A0A8S3PWR7_MYTED</name>
<dbReference type="Gene3D" id="1.20.1070.10">
    <property type="entry name" value="Rhodopsin 7-helix transmembrane proteins"/>
    <property type="match status" value="1"/>
</dbReference>
<evidence type="ECO:0000256" key="4">
    <source>
        <dbReference type="ARBA" id="ARBA00022989"/>
    </source>
</evidence>
<keyword evidence="9" id="KW-0325">Glycoprotein</keyword>